<organism evidence="1 2">
    <name type="scientific">Pseudomonas lactis</name>
    <dbReference type="NCBI Taxonomy" id="1615674"/>
    <lineage>
        <taxon>Bacteria</taxon>
        <taxon>Pseudomonadati</taxon>
        <taxon>Pseudomonadota</taxon>
        <taxon>Gammaproteobacteria</taxon>
        <taxon>Pseudomonadales</taxon>
        <taxon>Pseudomonadaceae</taxon>
        <taxon>Pseudomonas</taxon>
    </lineage>
</organism>
<comment type="caution">
    <text evidence="1">The sequence shown here is derived from an EMBL/GenBank/DDBJ whole genome shotgun (WGS) entry which is preliminary data.</text>
</comment>
<gene>
    <name evidence="1" type="ORF">HBO18_11140</name>
</gene>
<proteinExistence type="predicted"/>
<name>A0A7Y1LEL0_9PSED</name>
<evidence type="ECO:0000313" key="2">
    <source>
        <dbReference type="Proteomes" id="UP000583279"/>
    </source>
</evidence>
<dbReference type="EMBL" id="JAAQYK010000003">
    <property type="protein sequence ID" value="NNA44685.1"/>
    <property type="molecule type" value="Genomic_DNA"/>
</dbReference>
<protein>
    <submittedName>
        <fullName evidence="1">Uncharacterized protein</fullName>
    </submittedName>
</protein>
<dbReference type="AlphaFoldDB" id="A0A7Y1LEL0"/>
<sequence length="74" mass="7991">MAKYLGAIPVGASLLAKVVNDNAKKLTLAVLSGFSRASSLLQSGRAVARRQIVYHFDIYLEQSHSFLRTSGSPL</sequence>
<dbReference type="Proteomes" id="UP000583279">
    <property type="component" value="Unassembled WGS sequence"/>
</dbReference>
<evidence type="ECO:0000313" key="1">
    <source>
        <dbReference type="EMBL" id="NNA44685.1"/>
    </source>
</evidence>
<dbReference type="RefSeq" id="WP_161903815.1">
    <property type="nucleotide sequence ID" value="NZ_JAAQYK010000003.1"/>
</dbReference>
<reference evidence="1 2" key="1">
    <citation type="journal article" date="2020" name="Front. Microbiol.">
        <title>Genetic Organization of the aprX-lipA2 Operon Affects the Proteolytic Potential of Pseudomonas Species in Milk.</title>
        <authorList>
            <person name="Maier C."/>
            <person name="Huptas C."/>
            <person name="von Neubeck M."/>
            <person name="Scherer S."/>
            <person name="Wenning M."/>
            <person name="Lucking G."/>
        </authorList>
    </citation>
    <scope>NUCLEOTIDE SEQUENCE [LARGE SCALE GENOMIC DNA]</scope>
    <source>
        <strain evidence="1 2">WS 4997</strain>
    </source>
</reference>
<accession>A0A7Y1LEL0</accession>